<dbReference type="SUPFAM" id="SSF53850">
    <property type="entry name" value="Periplasmic binding protein-like II"/>
    <property type="match status" value="1"/>
</dbReference>
<evidence type="ECO:0000256" key="4">
    <source>
        <dbReference type="ARBA" id="ARBA00023163"/>
    </source>
</evidence>
<dbReference type="InterPro" id="IPR036388">
    <property type="entry name" value="WH-like_DNA-bd_sf"/>
</dbReference>
<feature type="domain" description="HTH lysR-type" evidence="5">
    <location>
        <begin position="1"/>
        <end position="60"/>
    </location>
</feature>
<evidence type="ECO:0000313" key="6">
    <source>
        <dbReference type="EMBL" id="MBD7996358.1"/>
    </source>
</evidence>
<comment type="similarity">
    <text evidence="1">Belongs to the LysR transcriptional regulatory family.</text>
</comment>
<evidence type="ECO:0000256" key="1">
    <source>
        <dbReference type="ARBA" id="ARBA00009437"/>
    </source>
</evidence>
<organism evidence="6 7">
    <name type="scientific">Arthrobacter gallicola</name>
    <dbReference type="NCBI Taxonomy" id="2762225"/>
    <lineage>
        <taxon>Bacteria</taxon>
        <taxon>Bacillati</taxon>
        <taxon>Actinomycetota</taxon>
        <taxon>Actinomycetes</taxon>
        <taxon>Micrococcales</taxon>
        <taxon>Micrococcaceae</taxon>
        <taxon>Arthrobacter</taxon>
    </lineage>
</organism>
<sequence length="291" mass="31511">MDLTIHHLRCFLAVARELHFGRAAAQLHLSPSALSEQISNLETRLSHPVFHRSSRTVALTDYGRELLPLAQEAAAAMDRVLAWGGEAAGEAHLRVGLMVSSRSFRTIMAAAAQQMPRVQWDIRQLGFLHCFDALEKNEVDCAFIIDLGLELPPQFRSVPLWQEPCVLVASEEHPLAGRGTVKLADLTEETFVTVRDTEASTRWFGALDAVGGAPRMLAAARNFEEVLELCSAGLGVNIAGTAAADTYDRPGLRFIPIEDAPPATTSLFLRSGKTSPALDQFIGLATAQAGS</sequence>
<reference evidence="6 7" key="1">
    <citation type="submission" date="2020-08" db="EMBL/GenBank/DDBJ databases">
        <title>A Genomic Blueprint of the Chicken Gut Microbiome.</title>
        <authorList>
            <person name="Gilroy R."/>
            <person name="Ravi A."/>
            <person name="Getino M."/>
            <person name="Pursley I."/>
            <person name="Horton D.L."/>
            <person name="Alikhan N.-F."/>
            <person name="Baker D."/>
            <person name="Gharbi K."/>
            <person name="Hall N."/>
            <person name="Watson M."/>
            <person name="Adriaenssens E.M."/>
            <person name="Foster-Nyarko E."/>
            <person name="Jarju S."/>
            <person name="Secka A."/>
            <person name="Antonio M."/>
            <person name="Oren A."/>
            <person name="Chaudhuri R."/>
            <person name="La Ragione R.M."/>
            <person name="Hildebrand F."/>
            <person name="Pallen M.J."/>
        </authorList>
    </citation>
    <scope>NUCLEOTIDE SEQUENCE [LARGE SCALE GENOMIC DNA]</scope>
    <source>
        <strain evidence="6 7">Sa2CUA1</strain>
    </source>
</reference>
<dbReference type="SUPFAM" id="SSF46785">
    <property type="entry name" value="Winged helix' DNA-binding domain"/>
    <property type="match status" value="1"/>
</dbReference>
<accession>A0ABR8UV02</accession>
<dbReference type="PROSITE" id="PS50931">
    <property type="entry name" value="HTH_LYSR"/>
    <property type="match status" value="1"/>
</dbReference>
<keyword evidence="3" id="KW-0238">DNA-binding</keyword>
<name>A0ABR8UV02_9MICC</name>
<dbReference type="Proteomes" id="UP000609874">
    <property type="component" value="Unassembled WGS sequence"/>
</dbReference>
<keyword evidence="4" id="KW-0804">Transcription</keyword>
<gene>
    <name evidence="6" type="ORF">H9639_13720</name>
</gene>
<dbReference type="InterPro" id="IPR000847">
    <property type="entry name" value="LysR_HTH_N"/>
</dbReference>
<dbReference type="CDD" id="cd08414">
    <property type="entry name" value="PBP2_LTTR_aromatics_like"/>
    <property type="match status" value="1"/>
</dbReference>
<dbReference type="EMBL" id="JACSQD010000006">
    <property type="protein sequence ID" value="MBD7996358.1"/>
    <property type="molecule type" value="Genomic_DNA"/>
</dbReference>
<dbReference type="Gene3D" id="3.40.190.10">
    <property type="entry name" value="Periplasmic binding protein-like II"/>
    <property type="match status" value="2"/>
</dbReference>
<dbReference type="PANTHER" id="PTHR30346">
    <property type="entry name" value="TRANSCRIPTIONAL DUAL REGULATOR HCAR-RELATED"/>
    <property type="match status" value="1"/>
</dbReference>
<evidence type="ECO:0000313" key="7">
    <source>
        <dbReference type="Proteomes" id="UP000609874"/>
    </source>
</evidence>
<evidence type="ECO:0000256" key="2">
    <source>
        <dbReference type="ARBA" id="ARBA00023015"/>
    </source>
</evidence>
<evidence type="ECO:0000256" key="3">
    <source>
        <dbReference type="ARBA" id="ARBA00023125"/>
    </source>
</evidence>
<protein>
    <submittedName>
        <fullName evidence="6">LysR family transcriptional regulator</fullName>
    </submittedName>
</protein>
<keyword evidence="2" id="KW-0805">Transcription regulation</keyword>
<dbReference type="Gene3D" id="1.10.10.10">
    <property type="entry name" value="Winged helix-like DNA-binding domain superfamily/Winged helix DNA-binding domain"/>
    <property type="match status" value="1"/>
</dbReference>
<dbReference type="InterPro" id="IPR005119">
    <property type="entry name" value="LysR_subst-bd"/>
</dbReference>
<dbReference type="RefSeq" id="WP_191808636.1">
    <property type="nucleotide sequence ID" value="NZ_JACSQD010000006.1"/>
</dbReference>
<dbReference type="Pfam" id="PF00126">
    <property type="entry name" value="HTH_1"/>
    <property type="match status" value="1"/>
</dbReference>
<dbReference type="InterPro" id="IPR036390">
    <property type="entry name" value="WH_DNA-bd_sf"/>
</dbReference>
<dbReference type="Pfam" id="PF03466">
    <property type="entry name" value="LysR_substrate"/>
    <property type="match status" value="1"/>
</dbReference>
<comment type="caution">
    <text evidence="6">The sequence shown here is derived from an EMBL/GenBank/DDBJ whole genome shotgun (WGS) entry which is preliminary data.</text>
</comment>
<proteinExistence type="inferred from homology"/>
<evidence type="ECO:0000259" key="5">
    <source>
        <dbReference type="PROSITE" id="PS50931"/>
    </source>
</evidence>
<dbReference type="PANTHER" id="PTHR30346:SF0">
    <property type="entry name" value="HCA OPERON TRANSCRIPTIONAL ACTIVATOR HCAR"/>
    <property type="match status" value="1"/>
</dbReference>
<keyword evidence="7" id="KW-1185">Reference proteome</keyword>